<dbReference type="GeneID" id="30965266"/>
<dbReference type="GO" id="GO:0005938">
    <property type="term" value="C:cell cortex"/>
    <property type="evidence" value="ECO:0007669"/>
    <property type="project" value="TreeGrafter"/>
</dbReference>
<dbReference type="GO" id="GO:0003785">
    <property type="term" value="F:actin monomer binding"/>
    <property type="evidence" value="ECO:0007669"/>
    <property type="project" value="TreeGrafter"/>
</dbReference>
<evidence type="ECO:0000256" key="7">
    <source>
        <dbReference type="RuleBase" id="RU003909"/>
    </source>
</evidence>
<dbReference type="PANTHER" id="PTHR11604:SF0">
    <property type="entry name" value="PROFILIN"/>
    <property type="match status" value="1"/>
</dbReference>
<keyword evidence="5 6" id="KW-0206">Cytoskeleton</keyword>
<evidence type="ECO:0000256" key="3">
    <source>
        <dbReference type="ARBA" id="ARBA00022490"/>
    </source>
</evidence>
<evidence type="ECO:0000256" key="4">
    <source>
        <dbReference type="ARBA" id="ARBA00023203"/>
    </source>
</evidence>
<dbReference type="CDD" id="cd00148">
    <property type="entry name" value="PROF"/>
    <property type="match status" value="1"/>
</dbReference>
<dbReference type="SUPFAM" id="SSF55770">
    <property type="entry name" value="Profilin (actin-binding protein)"/>
    <property type="match status" value="1"/>
</dbReference>
<dbReference type="InterPro" id="IPR048278">
    <property type="entry name" value="PFN"/>
</dbReference>
<protein>
    <recommendedName>
        <fullName evidence="7">Profilin</fullName>
    </recommendedName>
</protein>
<gene>
    <name evidence="8" type="ORF">ASCRUDRAFT_6913</name>
</gene>
<proteinExistence type="inferred from homology"/>
<dbReference type="STRING" id="1344418.A0A1D2VL40"/>
<evidence type="ECO:0000256" key="6">
    <source>
        <dbReference type="RuleBase" id="RU003908"/>
    </source>
</evidence>
<evidence type="ECO:0000313" key="8">
    <source>
        <dbReference type="EMBL" id="ODV62315.1"/>
    </source>
</evidence>
<evidence type="ECO:0000256" key="1">
    <source>
        <dbReference type="ARBA" id="ARBA00004245"/>
    </source>
</evidence>
<dbReference type="InterPro" id="IPR027310">
    <property type="entry name" value="Profilin_CS"/>
</dbReference>
<keyword evidence="3" id="KW-0963">Cytoplasm</keyword>
<reference evidence="9" key="1">
    <citation type="submission" date="2016-05" db="EMBL/GenBank/DDBJ databases">
        <title>Comparative genomics of biotechnologically important yeasts.</title>
        <authorList>
            <consortium name="DOE Joint Genome Institute"/>
            <person name="Riley R."/>
            <person name="Haridas S."/>
            <person name="Wolfe K.H."/>
            <person name="Lopes M.R."/>
            <person name="Hittinger C.T."/>
            <person name="Goker M."/>
            <person name="Salamov A."/>
            <person name="Wisecaver J."/>
            <person name="Long T.M."/>
            <person name="Aerts A.L."/>
            <person name="Barry K."/>
            <person name="Choi C."/>
            <person name="Clum A."/>
            <person name="Coughlan A.Y."/>
            <person name="Deshpande S."/>
            <person name="Douglass A.P."/>
            <person name="Hanson S.J."/>
            <person name="Klenk H.-P."/>
            <person name="Labutti K."/>
            <person name="Lapidus A."/>
            <person name="Lindquist E."/>
            <person name="Lipzen A."/>
            <person name="Meier-Kolthoff J.P."/>
            <person name="Ohm R.A."/>
            <person name="Otillar R.P."/>
            <person name="Pangilinan J."/>
            <person name="Peng Y."/>
            <person name="Rokas A."/>
            <person name="Rosa C.A."/>
            <person name="Scheuner C."/>
            <person name="Sibirny A.A."/>
            <person name="Slot J.C."/>
            <person name="Stielow J.B."/>
            <person name="Sun H."/>
            <person name="Kurtzman C.P."/>
            <person name="Blackwell M."/>
            <person name="Grigoriev I.V."/>
            <person name="Jeffries T.W."/>
        </authorList>
    </citation>
    <scope>NUCLEOTIDE SEQUENCE [LARGE SCALE GENOMIC DNA]</scope>
    <source>
        <strain evidence="9">DSM 1968</strain>
    </source>
</reference>
<comment type="similarity">
    <text evidence="2 7">Belongs to the profilin family.</text>
</comment>
<dbReference type="Gene3D" id="3.30.450.30">
    <property type="entry name" value="Dynein light chain 2a, cytoplasmic"/>
    <property type="match status" value="1"/>
</dbReference>
<dbReference type="AlphaFoldDB" id="A0A1D2VL40"/>
<evidence type="ECO:0000256" key="2">
    <source>
        <dbReference type="ARBA" id="ARBA00010058"/>
    </source>
</evidence>
<dbReference type="InterPro" id="IPR005455">
    <property type="entry name" value="PFN_euk"/>
</dbReference>
<dbReference type="PRINTS" id="PR01640">
    <property type="entry name" value="PROFILINPLNT"/>
</dbReference>
<accession>A0A1D2VL40</accession>
<dbReference type="PRINTS" id="PR00392">
    <property type="entry name" value="PROFILIN"/>
</dbReference>
<dbReference type="PANTHER" id="PTHR11604">
    <property type="entry name" value="PROFILIN"/>
    <property type="match status" value="1"/>
</dbReference>
<organism evidence="8 9">
    <name type="scientific">Ascoidea rubescens DSM 1968</name>
    <dbReference type="NCBI Taxonomy" id="1344418"/>
    <lineage>
        <taxon>Eukaryota</taxon>
        <taxon>Fungi</taxon>
        <taxon>Dikarya</taxon>
        <taxon>Ascomycota</taxon>
        <taxon>Saccharomycotina</taxon>
        <taxon>Saccharomycetes</taxon>
        <taxon>Ascoideaceae</taxon>
        <taxon>Ascoidea</taxon>
    </lineage>
</organism>
<name>A0A1D2VL40_9ASCO</name>
<comment type="function">
    <text evidence="6">Binds to actin and affects the structure of the cytoskeleton. At high concentrations, profilin prevents the polymerization of actin, whereas it enhances it at low concentrations.</text>
</comment>
<comment type="subcellular location">
    <subcellularLocation>
        <location evidence="1">Cytoplasm</location>
        <location evidence="1">Cytoskeleton</location>
    </subcellularLocation>
</comment>
<dbReference type="Proteomes" id="UP000095038">
    <property type="component" value="Unassembled WGS sequence"/>
</dbReference>
<dbReference type="RefSeq" id="XP_020048622.1">
    <property type="nucleotide sequence ID" value="XM_020191630.1"/>
</dbReference>
<dbReference type="SMART" id="SM00392">
    <property type="entry name" value="PROF"/>
    <property type="match status" value="1"/>
</dbReference>
<dbReference type="EMBL" id="KV454477">
    <property type="protein sequence ID" value="ODV62315.1"/>
    <property type="molecule type" value="Genomic_DNA"/>
</dbReference>
<sequence>MSWNSYTDSIINSGFSNGAAIYSRDGKGLWAESNGLIFNSQEIAEIAAGFDEPSHLQSNGLHYKGTKYFLLRADDRTIHAKHEVDGIFCVRTNQSIVIAHYTKGTQPNQCSTFVEKLADYLISLGY</sequence>
<dbReference type="FunCoup" id="A0A1D2VL40">
    <property type="interactions" value="278"/>
</dbReference>
<dbReference type="GO" id="GO:0005856">
    <property type="term" value="C:cytoskeleton"/>
    <property type="evidence" value="ECO:0007669"/>
    <property type="project" value="UniProtKB-SubCell"/>
</dbReference>
<evidence type="ECO:0000313" key="9">
    <source>
        <dbReference type="Proteomes" id="UP000095038"/>
    </source>
</evidence>
<dbReference type="InterPro" id="IPR036140">
    <property type="entry name" value="PFN_sf"/>
</dbReference>
<evidence type="ECO:0000256" key="5">
    <source>
        <dbReference type="ARBA" id="ARBA00023212"/>
    </source>
</evidence>
<keyword evidence="4 7" id="KW-0009">Actin-binding</keyword>
<keyword evidence="9" id="KW-1185">Reference proteome</keyword>
<dbReference type="OrthoDB" id="421374at2759"/>
<dbReference type="InParanoid" id="A0A1D2VL40"/>
<comment type="subunit">
    <text evidence="6">Occurs in many kinds of cells as a complex with monomeric actin in a 1:1 ratio.</text>
</comment>
<dbReference type="Pfam" id="PF00235">
    <property type="entry name" value="Profilin"/>
    <property type="match status" value="1"/>
</dbReference>
<dbReference type="PROSITE" id="PS00414">
    <property type="entry name" value="PROFILIN"/>
    <property type="match status" value="1"/>
</dbReference>